<protein>
    <submittedName>
        <fullName evidence="1">Uncharacterized protein</fullName>
    </submittedName>
</protein>
<keyword evidence="2" id="KW-1185">Reference proteome</keyword>
<dbReference type="AlphaFoldDB" id="A0A0R3LVG3"/>
<name>A0A0R3LVG3_9BRAD</name>
<dbReference type="Proteomes" id="UP000050863">
    <property type="component" value="Unassembled WGS sequence"/>
</dbReference>
<evidence type="ECO:0000313" key="1">
    <source>
        <dbReference type="EMBL" id="KRR08931.1"/>
    </source>
</evidence>
<reference evidence="1 2" key="1">
    <citation type="submission" date="2014-03" db="EMBL/GenBank/DDBJ databases">
        <title>Bradyrhizobium valentinum sp. nov., isolated from effective nodules of Lupinus mariae-josephae, a lupine endemic of basic-lime soils in Eastern Spain.</title>
        <authorList>
            <person name="Duran D."/>
            <person name="Rey L."/>
            <person name="Navarro A."/>
            <person name="Busquets A."/>
            <person name="Imperial J."/>
            <person name="Ruiz-Argueso T."/>
        </authorList>
    </citation>
    <scope>NUCLEOTIDE SEQUENCE [LARGE SCALE GENOMIC DNA]</scope>
    <source>
        <strain evidence="1 2">PAC68</strain>
    </source>
</reference>
<dbReference type="EMBL" id="LLXZ01000080">
    <property type="protein sequence ID" value="KRR08931.1"/>
    <property type="molecule type" value="Genomic_DNA"/>
</dbReference>
<sequence length="70" mass="7674">MATGFRVSRCTSAGNGISDMRKSSSISAALLRALARLLTWFGNEPIRAYRPEAYYMRGPGPAWRAKHGEG</sequence>
<proteinExistence type="predicted"/>
<comment type="caution">
    <text evidence="1">The sequence shown here is derived from an EMBL/GenBank/DDBJ whole genome shotgun (WGS) entry which is preliminary data.</text>
</comment>
<gene>
    <name evidence="1" type="ORF">CQ12_08150</name>
</gene>
<organism evidence="1 2">
    <name type="scientific">Bradyrhizobium jicamae</name>
    <dbReference type="NCBI Taxonomy" id="280332"/>
    <lineage>
        <taxon>Bacteria</taxon>
        <taxon>Pseudomonadati</taxon>
        <taxon>Pseudomonadota</taxon>
        <taxon>Alphaproteobacteria</taxon>
        <taxon>Hyphomicrobiales</taxon>
        <taxon>Nitrobacteraceae</taxon>
        <taxon>Bradyrhizobium</taxon>
    </lineage>
</organism>
<evidence type="ECO:0000313" key="2">
    <source>
        <dbReference type="Proteomes" id="UP000050863"/>
    </source>
</evidence>
<accession>A0A0R3LVG3</accession>